<evidence type="ECO:0000256" key="1">
    <source>
        <dbReference type="ARBA" id="ARBA00005211"/>
    </source>
</evidence>
<dbReference type="InterPro" id="IPR028154">
    <property type="entry name" value="AMP-dep_Lig_C"/>
</dbReference>
<dbReference type="Proteomes" id="UP001596328">
    <property type="component" value="Unassembled WGS sequence"/>
</dbReference>
<comment type="subunit">
    <text evidence="2">Monomer.</text>
</comment>
<name>A0ABD5RX80_9EURY</name>
<dbReference type="EC" id="6.2.1.30" evidence="7"/>
<dbReference type="Gene3D" id="3.40.50.12780">
    <property type="entry name" value="N-terminal domain of ligase-like"/>
    <property type="match status" value="1"/>
</dbReference>
<organism evidence="7 8">
    <name type="scientific">Halobium palmae</name>
    <dbReference type="NCBI Taxonomy" id="1776492"/>
    <lineage>
        <taxon>Archaea</taxon>
        <taxon>Methanobacteriati</taxon>
        <taxon>Methanobacteriota</taxon>
        <taxon>Stenosarchaea group</taxon>
        <taxon>Halobacteria</taxon>
        <taxon>Halobacteriales</taxon>
        <taxon>Haloferacaceae</taxon>
        <taxon>Halobium</taxon>
    </lineage>
</organism>
<dbReference type="NCBIfam" id="NF041878">
    <property type="entry name" value="paak_haloarch"/>
    <property type="match status" value="1"/>
</dbReference>
<dbReference type="GO" id="GO:0032787">
    <property type="term" value="P:monocarboxylic acid metabolic process"/>
    <property type="evidence" value="ECO:0007669"/>
    <property type="project" value="UniProtKB-ARBA"/>
</dbReference>
<evidence type="ECO:0000256" key="4">
    <source>
        <dbReference type="ARBA" id="ARBA00022741"/>
    </source>
</evidence>
<gene>
    <name evidence="7" type="primary">paaK</name>
    <name evidence="7" type="ORF">ACFQE1_04285</name>
</gene>
<reference evidence="7 8" key="1">
    <citation type="journal article" date="2019" name="Int. J. Syst. Evol. Microbiol.">
        <title>The Global Catalogue of Microorganisms (GCM) 10K type strain sequencing project: providing services to taxonomists for standard genome sequencing and annotation.</title>
        <authorList>
            <consortium name="The Broad Institute Genomics Platform"/>
            <consortium name="The Broad Institute Genome Sequencing Center for Infectious Disease"/>
            <person name="Wu L."/>
            <person name="Ma J."/>
        </authorList>
    </citation>
    <scope>NUCLEOTIDE SEQUENCE [LARGE SCALE GENOMIC DNA]</scope>
    <source>
        <strain evidence="7 8">NBRC 111368</strain>
    </source>
</reference>
<dbReference type="EMBL" id="JBHSWU010000029">
    <property type="protein sequence ID" value="MFC6723618.1"/>
    <property type="molecule type" value="Genomic_DNA"/>
</dbReference>
<dbReference type="GO" id="GO:0042537">
    <property type="term" value="P:benzene-containing compound metabolic process"/>
    <property type="evidence" value="ECO:0007669"/>
    <property type="project" value="UniProtKB-ARBA"/>
</dbReference>
<dbReference type="PANTHER" id="PTHR43845">
    <property type="entry name" value="BLR5969 PROTEIN"/>
    <property type="match status" value="1"/>
</dbReference>
<dbReference type="PANTHER" id="PTHR43845:SF1">
    <property type="entry name" value="BLR5969 PROTEIN"/>
    <property type="match status" value="1"/>
</dbReference>
<dbReference type="Gene3D" id="3.30.300.30">
    <property type="match status" value="1"/>
</dbReference>
<dbReference type="FunFam" id="3.40.50.12780:FF:000016">
    <property type="entry name" value="Phenylacetate-coenzyme A ligase"/>
    <property type="match status" value="1"/>
</dbReference>
<accession>A0ABD5RX80</accession>
<keyword evidence="8" id="KW-1185">Reference proteome</keyword>
<comment type="pathway">
    <text evidence="1">Aromatic compound metabolism.</text>
</comment>
<evidence type="ECO:0000256" key="3">
    <source>
        <dbReference type="ARBA" id="ARBA00022598"/>
    </source>
</evidence>
<dbReference type="Pfam" id="PF00501">
    <property type="entry name" value="AMP-binding"/>
    <property type="match status" value="1"/>
</dbReference>
<keyword evidence="3 7" id="KW-0436">Ligase</keyword>
<dbReference type="PIRSF" id="PIRSF006444">
    <property type="entry name" value="PaaK"/>
    <property type="match status" value="1"/>
</dbReference>
<dbReference type="Pfam" id="PF14535">
    <property type="entry name" value="AMP-binding_C_2"/>
    <property type="match status" value="1"/>
</dbReference>
<dbReference type="CDD" id="cd05913">
    <property type="entry name" value="PaaK"/>
    <property type="match status" value="1"/>
</dbReference>
<dbReference type="InterPro" id="IPR011880">
    <property type="entry name" value="PA_CoA_ligase"/>
</dbReference>
<dbReference type="InterPro" id="IPR000873">
    <property type="entry name" value="AMP-dep_synth/lig_dom"/>
</dbReference>
<proteinExistence type="predicted"/>
<keyword evidence="4" id="KW-0547">Nucleotide-binding</keyword>
<dbReference type="SUPFAM" id="SSF56801">
    <property type="entry name" value="Acetyl-CoA synthetase-like"/>
    <property type="match status" value="1"/>
</dbReference>
<feature type="domain" description="AMP-dependent synthetase/ligase" evidence="5">
    <location>
        <begin position="83"/>
        <end position="285"/>
    </location>
</feature>
<dbReference type="AlphaFoldDB" id="A0ABD5RX80"/>
<evidence type="ECO:0000256" key="2">
    <source>
        <dbReference type="ARBA" id="ARBA00011245"/>
    </source>
</evidence>
<dbReference type="InterPro" id="IPR045851">
    <property type="entry name" value="AMP-bd_C_sf"/>
</dbReference>
<protein>
    <submittedName>
        <fullName evidence="7">Phenylacetate--CoA ligase PaaK</fullName>
        <ecNumber evidence="7">6.2.1.30</ecNumber>
    </submittedName>
</protein>
<dbReference type="GO" id="GO:0000166">
    <property type="term" value="F:nucleotide binding"/>
    <property type="evidence" value="ECO:0007669"/>
    <property type="project" value="UniProtKB-KW"/>
</dbReference>
<dbReference type="InterPro" id="IPR042099">
    <property type="entry name" value="ANL_N_sf"/>
</dbReference>
<dbReference type="GO" id="GO:0047475">
    <property type="term" value="F:phenylacetate-CoA ligase activity"/>
    <property type="evidence" value="ECO:0007669"/>
    <property type="project" value="UniProtKB-EC"/>
</dbReference>
<comment type="caution">
    <text evidence="7">The sequence shown here is derived from an EMBL/GenBank/DDBJ whole genome shotgun (WGS) entry which is preliminary data.</text>
</comment>
<feature type="domain" description="AMP-dependent ligase C-terminal" evidence="6">
    <location>
        <begin position="335"/>
        <end position="429"/>
    </location>
</feature>
<evidence type="ECO:0000313" key="7">
    <source>
        <dbReference type="EMBL" id="MFC6723618.1"/>
    </source>
</evidence>
<evidence type="ECO:0000259" key="5">
    <source>
        <dbReference type="Pfam" id="PF00501"/>
    </source>
</evidence>
<evidence type="ECO:0000313" key="8">
    <source>
        <dbReference type="Proteomes" id="UP001596328"/>
    </source>
</evidence>
<evidence type="ECO:0000259" key="6">
    <source>
        <dbReference type="Pfam" id="PF14535"/>
    </source>
</evidence>
<sequence length="430" mass="46866">MDSLEPLRFPDSEDLRTLQDERLAETVERAYENVPYYRERLDDHGVTPSDVDGVDDVEKLPLTTKAAFTENYPDGLFAVDDAELRRIHASSGTTGKPKVVGYTEGDLDVWERVMARGLATAGVEPGDTVQNMAGYGLFTGGLGVHDAIERLGATVVPTGSGATRRQVELMVDLDTDAVHCTPSYALYLAETAEEMGHDPADLPVSTVVFGAESSTEAMREEIGERFDATAVDNYGLSEIIGPGVAIECAEGDGGLHVWEDHFYPEIVDPDTGEPVPEGEEGELVLTTLTKEALPMLRYRTGDVTSFLPGECPCGCEARRIGSITGRTDDLLVVRGVNVYPTEIESVLLEFDAVAPYYRVDLYRDGSMDTIEITVEREGDAAVDPDELESRLSDRLADVLTLTPDEVAVVDPGALDRTETGKVKRVFDHRE</sequence>